<keyword evidence="3" id="KW-0964">Secreted</keyword>
<evidence type="ECO:0000313" key="8">
    <source>
        <dbReference type="EMBL" id="KAG8581526.1"/>
    </source>
</evidence>
<comment type="similarity">
    <text evidence="2">Belongs to the urotensin-2 family.</text>
</comment>
<sequence length="120" mass="14089">MLHKAASVHLYLGTLTFLFMISMQTAEGKPYLLQENELYPDKDVNHQDMLLTLLLNKHLPVRRPSNFEMDLESKLEQLEQLEKLKEQLLEEKSGDMPYAIDRLPQASHPNKRACFWKYCV</sequence>
<keyword evidence="9" id="KW-1185">Reference proteome</keyword>
<keyword evidence="6" id="KW-0175">Coiled coil</keyword>
<evidence type="ECO:0008006" key="10">
    <source>
        <dbReference type="Google" id="ProtNLM"/>
    </source>
</evidence>
<feature type="coiled-coil region" evidence="6">
    <location>
        <begin position="68"/>
        <end position="95"/>
    </location>
</feature>
<evidence type="ECO:0000256" key="3">
    <source>
        <dbReference type="ARBA" id="ARBA00022525"/>
    </source>
</evidence>
<comment type="caution">
    <text evidence="8">The sequence shown here is derived from an EMBL/GenBank/DDBJ whole genome shotgun (WGS) entry which is preliminary data.</text>
</comment>
<reference evidence="8" key="1">
    <citation type="thesis" date="2020" institute="ProQuest LLC" country="789 East Eisenhower Parkway, Ann Arbor, MI, USA">
        <title>Comparative Genomics and Chromosome Evolution.</title>
        <authorList>
            <person name="Mudd A.B."/>
        </authorList>
    </citation>
    <scope>NUCLEOTIDE SEQUENCE</scope>
    <source>
        <strain evidence="8">237g6f4</strain>
        <tissue evidence="8">Blood</tissue>
    </source>
</reference>
<protein>
    <recommendedName>
        <fullName evidence="10">Urotensin-2B</fullName>
    </recommendedName>
</protein>
<evidence type="ECO:0000256" key="1">
    <source>
        <dbReference type="ARBA" id="ARBA00004613"/>
    </source>
</evidence>
<evidence type="ECO:0000313" key="9">
    <source>
        <dbReference type="Proteomes" id="UP000824782"/>
    </source>
</evidence>
<evidence type="ECO:0000256" key="5">
    <source>
        <dbReference type="ARBA" id="ARBA00023157"/>
    </source>
</evidence>
<dbReference type="PANTHER" id="PTHR36876">
    <property type="entry name" value="UROTENSIN-2B"/>
    <property type="match status" value="1"/>
</dbReference>
<dbReference type="GO" id="GO:0005179">
    <property type="term" value="F:hormone activity"/>
    <property type="evidence" value="ECO:0007669"/>
    <property type="project" value="UniProtKB-KW"/>
</dbReference>
<evidence type="ECO:0000256" key="7">
    <source>
        <dbReference type="SAM" id="SignalP"/>
    </source>
</evidence>
<dbReference type="GO" id="GO:0005576">
    <property type="term" value="C:extracellular region"/>
    <property type="evidence" value="ECO:0007669"/>
    <property type="project" value="UniProtKB-SubCell"/>
</dbReference>
<dbReference type="AlphaFoldDB" id="A0AAV7CA41"/>
<dbReference type="InterPro" id="IPR043255">
    <property type="entry name" value="U-IIB"/>
</dbReference>
<dbReference type="GO" id="GO:0001664">
    <property type="term" value="F:G protein-coupled receptor binding"/>
    <property type="evidence" value="ECO:0007669"/>
    <property type="project" value="TreeGrafter"/>
</dbReference>
<evidence type="ECO:0000256" key="2">
    <source>
        <dbReference type="ARBA" id="ARBA00006719"/>
    </source>
</evidence>
<evidence type="ECO:0000256" key="6">
    <source>
        <dbReference type="SAM" id="Coils"/>
    </source>
</evidence>
<feature type="chain" id="PRO_5043675473" description="Urotensin-2B" evidence="7">
    <location>
        <begin position="29"/>
        <end position="120"/>
    </location>
</feature>
<dbReference type="EMBL" id="WNYA01000003">
    <property type="protein sequence ID" value="KAG8581526.1"/>
    <property type="molecule type" value="Genomic_DNA"/>
</dbReference>
<evidence type="ECO:0000256" key="4">
    <source>
        <dbReference type="ARBA" id="ARBA00022702"/>
    </source>
</evidence>
<proteinExistence type="inferred from homology"/>
<organism evidence="8 9">
    <name type="scientific">Engystomops pustulosus</name>
    <name type="common">Tungara frog</name>
    <name type="synonym">Physalaemus pustulosus</name>
    <dbReference type="NCBI Taxonomy" id="76066"/>
    <lineage>
        <taxon>Eukaryota</taxon>
        <taxon>Metazoa</taxon>
        <taxon>Chordata</taxon>
        <taxon>Craniata</taxon>
        <taxon>Vertebrata</taxon>
        <taxon>Euteleostomi</taxon>
        <taxon>Amphibia</taxon>
        <taxon>Batrachia</taxon>
        <taxon>Anura</taxon>
        <taxon>Neobatrachia</taxon>
        <taxon>Hyloidea</taxon>
        <taxon>Leptodactylidae</taxon>
        <taxon>Leiuperinae</taxon>
        <taxon>Engystomops</taxon>
    </lineage>
</organism>
<comment type="subcellular location">
    <subcellularLocation>
        <location evidence="1">Secreted</location>
    </subcellularLocation>
</comment>
<feature type="signal peptide" evidence="7">
    <location>
        <begin position="1"/>
        <end position="28"/>
    </location>
</feature>
<dbReference type="InterPro" id="IPR001483">
    <property type="entry name" value="Urotensin_II"/>
</dbReference>
<keyword evidence="4" id="KW-0372">Hormone</keyword>
<keyword evidence="5" id="KW-1015">Disulfide bond</keyword>
<gene>
    <name evidence="8" type="ORF">GDO81_007711</name>
</gene>
<accession>A0AAV7CA41</accession>
<dbReference type="GO" id="GO:0008217">
    <property type="term" value="P:regulation of blood pressure"/>
    <property type="evidence" value="ECO:0007669"/>
    <property type="project" value="InterPro"/>
</dbReference>
<dbReference type="PROSITE" id="PS00984">
    <property type="entry name" value="UROTENSIN_II"/>
    <property type="match status" value="1"/>
</dbReference>
<name>A0AAV7CA41_ENGPU</name>
<dbReference type="GO" id="GO:0097746">
    <property type="term" value="P:blood vessel diameter maintenance"/>
    <property type="evidence" value="ECO:0007669"/>
    <property type="project" value="InterPro"/>
</dbReference>
<dbReference type="Proteomes" id="UP000824782">
    <property type="component" value="Unassembled WGS sequence"/>
</dbReference>
<dbReference type="PANTHER" id="PTHR36876:SF1">
    <property type="entry name" value="UROTENSIN-2B"/>
    <property type="match status" value="1"/>
</dbReference>
<keyword evidence="7" id="KW-0732">Signal</keyword>